<protein>
    <submittedName>
        <fullName evidence="7">Histidine kinase</fullName>
    </submittedName>
</protein>
<dbReference type="PANTHER" id="PTHR24421:SF58">
    <property type="entry name" value="SIGNAL TRANSDUCTION HISTIDINE-PROTEIN KINASE_PHOSPHATASE UHPB"/>
    <property type="match status" value="1"/>
</dbReference>
<evidence type="ECO:0000256" key="4">
    <source>
        <dbReference type="SAM" id="MobiDB-lite"/>
    </source>
</evidence>
<feature type="transmembrane region" description="Helical" evidence="5">
    <location>
        <begin position="182"/>
        <end position="206"/>
    </location>
</feature>
<organism evidence="7 8">
    <name type="scientific">Ancylobacter radicis</name>
    <dbReference type="NCBI Taxonomy" id="2836179"/>
    <lineage>
        <taxon>Bacteria</taxon>
        <taxon>Pseudomonadati</taxon>
        <taxon>Pseudomonadota</taxon>
        <taxon>Alphaproteobacteria</taxon>
        <taxon>Hyphomicrobiales</taxon>
        <taxon>Xanthobacteraceae</taxon>
        <taxon>Ancylobacter</taxon>
    </lineage>
</organism>
<keyword evidence="2 7" id="KW-0418">Kinase</keyword>
<dbReference type="EMBL" id="JAHCQH010000022">
    <property type="protein sequence ID" value="MBS9479075.1"/>
    <property type="molecule type" value="Genomic_DNA"/>
</dbReference>
<dbReference type="Gene3D" id="3.30.565.10">
    <property type="entry name" value="Histidine kinase-like ATPase, C-terminal domain"/>
    <property type="match status" value="1"/>
</dbReference>
<feature type="transmembrane region" description="Helical" evidence="5">
    <location>
        <begin position="297"/>
        <end position="320"/>
    </location>
</feature>
<proteinExistence type="predicted"/>
<feature type="domain" description="Histidine kinase/HSP90-like ATPase" evidence="6">
    <location>
        <begin position="524"/>
        <end position="628"/>
    </location>
</feature>
<dbReference type="Proteomes" id="UP001166585">
    <property type="component" value="Unassembled WGS sequence"/>
</dbReference>
<evidence type="ECO:0000256" key="5">
    <source>
        <dbReference type="SAM" id="Phobius"/>
    </source>
</evidence>
<evidence type="ECO:0000256" key="1">
    <source>
        <dbReference type="ARBA" id="ARBA00022679"/>
    </source>
</evidence>
<evidence type="ECO:0000256" key="3">
    <source>
        <dbReference type="ARBA" id="ARBA00023012"/>
    </source>
</evidence>
<dbReference type="CDD" id="cd16917">
    <property type="entry name" value="HATPase_UhpB-NarQ-NarX-like"/>
    <property type="match status" value="1"/>
</dbReference>
<keyword evidence="5" id="KW-0472">Membrane</keyword>
<dbReference type="SMART" id="SM00387">
    <property type="entry name" value="HATPase_c"/>
    <property type="match status" value="1"/>
</dbReference>
<dbReference type="Pfam" id="PF02518">
    <property type="entry name" value="HATPase_c"/>
    <property type="match status" value="1"/>
</dbReference>
<dbReference type="InterPro" id="IPR003594">
    <property type="entry name" value="HATPase_dom"/>
</dbReference>
<keyword evidence="5" id="KW-1133">Transmembrane helix</keyword>
<feature type="transmembrane region" description="Helical" evidence="5">
    <location>
        <begin position="367"/>
        <end position="387"/>
    </location>
</feature>
<accession>A0ABS5RCM8</accession>
<dbReference type="GO" id="GO:0016301">
    <property type="term" value="F:kinase activity"/>
    <property type="evidence" value="ECO:0007669"/>
    <property type="project" value="UniProtKB-KW"/>
</dbReference>
<evidence type="ECO:0000313" key="8">
    <source>
        <dbReference type="Proteomes" id="UP001166585"/>
    </source>
</evidence>
<dbReference type="InterPro" id="IPR050482">
    <property type="entry name" value="Sensor_HK_TwoCompSys"/>
</dbReference>
<keyword evidence="1" id="KW-0808">Transferase</keyword>
<evidence type="ECO:0000256" key="2">
    <source>
        <dbReference type="ARBA" id="ARBA00022777"/>
    </source>
</evidence>
<gene>
    <name evidence="7" type="ORF">KIP89_18360</name>
</gene>
<evidence type="ECO:0000313" key="7">
    <source>
        <dbReference type="EMBL" id="MBS9479075.1"/>
    </source>
</evidence>
<dbReference type="InterPro" id="IPR036890">
    <property type="entry name" value="HATPase_C_sf"/>
</dbReference>
<feature type="region of interest" description="Disordered" evidence="4">
    <location>
        <begin position="551"/>
        <end position="584"/>
    </location>
</feature>
<keyword evidence="5" id="KW-0812">Transmembrane</keyword>
<feature type="transmembrane region" description="Helical" evidence="5">
    <location>
        <begin position="273"/>
        <end position="291"/>
    </location>
</feature>
<evidence type="ECO:0000259" key="6">
    <source>
        <dbReference type="SMART" id="SM00387"/>
    </source>
</evidence>
<reference evidence="7" key="1">
    <citation type="submission" date="2021-05" db="EMBL/GenBank/DDBJ databases">
        <authorList>
            <person name="Sun Q."/>
            <person name="Inoue M."/>
        </authorList>
    </citation>
    <scope>NUCLEOTIDE SEQUENCE</scope>
    <source>
        <strain evidence="7">VKM B-3255</strain>
    </source>
</reference>
<keyword evidence="3" id="KW-0902">Two-component regulatory system</keyword>
<feature type="transmembrane region" description="Helical" evidence="5">
    <location>
        <begin position="245"/>
        <end position="266"/>
    </location>
</feature>
<sequence>MSGRRHEKPSALWRRIGLFAVLQLLVVVTCLLLMQQAPPTPPAAYAIRSATLVANGESTQVSLPFLLHSTFTMADPPVFESSFQYHPDSAGTPWAIMLPRFANAVEVRINGQNVLDTRLDPVANRQLQNPSVIATIPDTMLREGRNDLSMRLYVWGPLRGYLDRVFIGPRAELSPAYRLRNFLFSTLPLIFKAWQAILALILGIMWLNRRHDVAYGVLGLTMVVGVLQGLAMTPLTTGVPASLDALLAATMPLEAALMFIFLVLFFHCPLPRWTPLLFLPSLVMLISAIPGDPALVRWVYALVGVSAGGLFMVLCLFFLARITLQRGDIVSLTLSCAITALVTAWGYDLLVATDILGHGRIFLSRLSYSFLLVAIGAGLTWRFAHALNEVDNFASRMVELVGEAEEKVRASFAREEERSRAMTLAAERSRLTRDLHDGLGGQLMSIVALSEREAGGERINQAARAALRELRLVIDAMDDMGGDLLLALGSWRERAQAQLRSHDIQLDWQAEQQGLPLHPELRPWHVIQIVRILDEAITNAARHSGAGRVRVRVGSGRPDGPEASGSGGWISISDDGRGAAPPPDLRVPVRKGRGLANMRARATMCGASLDIVIGGSGASVRLDLPATFPATPLAEPAVAASS</sequence>
<name>A0ABS5RCM8_9HYPH</name>
<dbReference type="SUPFAM" id="SSF55874">
    <property type="entry name" value="ATPase domain of HSP90 chaperone/DNA topoisomerase II/histidine kinase"/>
    <property type="match status" value="1"/>
</dbReference>
<feature type="transmembrane region" description="Helical" evidence="5">
    <location>
        <begin position="213"/>
        <end position="233"/>
    </location>
</feature>
<dbReference type="PANTHER" id="PTHR24421">
    <property type="entry name" value="NITRATE/NITRITE SENSOR PROTEIN NARX-RELATED"/>
    <property type="match status" value="1"/>
</dbReference>
<feature type="transmembrane region" description="Helical" evidence="5">
    <location>
        <begin position="329"/>
        <end position="347"/>
    </location>
</feature>
<keyword evidence="8" id="KW-1185">Reference proteome</keyword>
<dbReference type="Gene3D" id="1.20.5.1930">
    <property type="match status" value="1"/>
</dbReference>
<comment type="caution">
    <text evidence="7">The sequence shown here is derived from an EMBL/GenBank/DDBJ whole genome shotgun (WGS) entry which is preliminary data.</text>
</comment>